<dbReference type="PANTHER" id="PTHR47338">
    <property type="entry name" value="ZN(II)2CYS6 TRANSCRIPTION FACTOR (EUROFUNG)-RELATED"/>
    <property type="match status" value="1"/>
</dbReference>
<keyword evidence="7" id="KW-0812">Transmembrane</keyword>
<dbReference type="CDD" id="cd12148">
    <property type="entry name" value="fungal_TF_MHR"/>
    <property type="match status" value="1"/>
</dbReference>
<feature type="compositionally biased region" description="Polar residues" evidence="6">
    <location>
        <begin position="899"/>
        <end position="914"/>
    </location>
</feature>
<evidence type="ECO:0000256" key="3">
    <source>
        <dbReference type="ARBA" id="ARBA00023015"/>
    </source>
</evidence>
<dbReference type="InterPro" id="IPR007219">
    <property type="entry name" value="XnlR_reg_dom"/>
</dbReference>
<dbReference type="PROSITE" id="PS00463">
    <property type="entry name" value="ZN2_CY6_FUNGAL_1"/>
    <property type="match status" value="1"/>
</dbReference>
<dbReference type="GO" id="GO:0000981">
    <property type="term" value="F:DNA-binding transcription factor activity, RNA polymerase II-specific"/>
    <property type="evidence" value="ECO:0007669"/>
    <property type="project" value="InterPro"/>
</dbReference>
<feature type="compositionally biased region" description="Polar residues" evidence="6">
    <location>
        <begin position="814"/>
        <end position="824"/>
    </location>
</feature>
<feature type="region of interest" description="Disordered" evidence="6">
    <location>
        <begin position="269"/>
        <end position="308"/>
    </location>
</feature>
<feature type="compositionally biased region" description="Low complexity" evidence="6">
    <location>
        <begin position="180"/>
        <end position="200"/>
    </location>
</feature>
<feature type="region of interest" description="Disordered" evidence="6">
    <location>
        <begin position="564"/>
        <end position="583"/>
    </location>
</feature>
<feature type="region of interest" description="Disordered" evidence="6">
    <location>
        <begin position="1050"/>
        <end position="1080"/>
    </location>
</feature>
<dbReference type="EMBL" id="QGDH01000271">
    <property type="protein sequence ID" value="RAR01442.1"/>
    <property type="molecule type" value="Genomic_DNA"/>
</dbReference>
<feature type="region of interest" description="Disordered" evidence="6">
    <location>
        <begin position="808"/>
        <end position="828"/>
    </location>
</feature>
<keyword evidence="5" id="KW-0539">Nucleus</keyword>
<feature type="compositionally biased region" description="Polar residues" evidence="6">
    <location>
        <begin position="32"/>
        <end position="45"/>
    </location>
</feature>
<dbReference type="CDD" id="cd00067">
    <property type="entry name" value="GAL4"/>
    <property type="match status" value="1"/>
</dbReference>
<organism evidence="9 10">
    <name type="scientific">Stemphylium lycopersici</name>
    <name type="common">Tomato gray leaf spot disease fungus</name>
    <name type="synonym">Thyrospora lycopersici</name>
    <dbReference type="NCBI Taxonomy" id="183478"/>
    <lineage>
        <taxon>Eukaryota</taxon>
        <taxon>Fungi</taxon>
        <taxon>Dikarya</taxon>
        <taxon>Ascomycota</taxon>
        <taxon>Pezizomycotina</taxon>
        <taxon>Dothideomycetes</taxon>
        <taxon>Pleosporomycetidae</taxon>
        <taxon>Pleosporales</taxon>
        <taxon>Pleosporineae</taxon>
        <taxon>Pleosporaceae</taxon>
        <taxon>Stemphylium</taxon>
    </lineage>
</organism>
<dbReference type="GO" id="GO:0006351">
    <property type="term" value="P:DNA-templated transcription"/>
    <property type="evidence" value="ECO:0007669"/>
    <property type="project" value="InterPro"/>
</dbReference>
<proteinExistence type="predicted"/>
<keyword evidence="9" id="KW-0418">Kinase</keyword>
<feature type="region of interest" description="Disordered" evidence="6">
    <location>
        <begin position="76"/>
        <end position="132"/>
    </location>
</feature>
<feature type="domain" description="Zn(2)-C6 fungal-type" evidence="8">
    <location>
        <begin position="232"/>
        <end position="264"/>
    </location>
</feature>
<feature type="compositionally biased region" description="Basic and acidic residues" evidence="6">
    <location>
        <begin position="1"/>
        <end position="14"/>
    </location>
</feature>
<protein>
    <submittedName>
        <fullName evidence="9">Serine threonine kinase fungal-specific transcription factor</fullName>
    </submittedName>
</protein>
<feature type="region of interest" description="Disordered" evidence="6">
    <location>
        <begin position="147"/>
        <end position="250"/>
    </location>
</feature>
<keyword evidence="9" id="KW-0808">Transferase</keyword>
<dbReference type="Gene3D" id="4.10.240.10">
    <property type="entry name" value="Zn(2)-C6 fungal-type DNA-binding domain"/>
    <property type="match status" value="1"/>
</dbReference>
<feature type="transmembrane region" description="Helical" evidence="7">
    <location>
        <begin position="50"/>
        <end position="68"/>
    </location>
</feature>
<dbReference type="Pfam" id="PF04082">
    <property type="entry name" value="Fungal_trans"/>
    <property type="match status" value="1"/>
</dbReference>
<dbReference type="GO" id="GO:0016301">
    <property type="term" value="F:kinase activity"/>
    <property type="evidence" value="ECO:0007669"/>
    <property type="project" value="UniProtKB-KW"/>
</dbReference>
<dbReference type="InterPro" id="IPR001138">
    <property type="entry name" value="Zn2Cys6_DnaBD"/>
</dbReference>
<evidence type="ECO:0000256" key="7">
    <source>
        <dbReference type="SAM" id="Phobius"/>
    </source>
</evidence>
<gene>
    <name evidence="9" type="ORF">DDE83_008913</name>
</gene>
<comment type="caution">
    <text evidence="9">The sequence shown here is derived from an EMBL/GenBank/DDBJ whole genome shotgun (WGS) entry which is preliminary data.</text>
</comment>
<name>A0A364MRZ6_STELY</name>
<dbReference type="GO" id="GO:0005634">
    <property type="term" value="C:nucleus"/>
    <property type="evidence" value="ECO:0007669"/>
    <property type="project" value="UniProtKB-SubCell"/>
</dbReference>
<feature type="compositionally biased region" description="Low complexity" evidence="6">
    <location>
        <begin position="100"/>
        <end position="115"/>
    </location>
</feature>
<evidence type="ECO:0000256" key="4">
    <source>
        <dbReference type="ARBA" id="ARBA00023163"/>
    </source>
</evidence>
<dbReference type="PANTHER" id="PTHR47338:SF5">
    <property type="entry name" value="ZN(II)2CYS6 TRANSCRIPTION FACTOR (EUROFUNG)"/>
    <property type="match status" value="1"/>
</dbReference>
<dbReference type="AlphaFoldDB" id="A0A364MRZ6"/>
<feature type="compositionally biased region" description="Basic and acidic residues" evidence="6">
    <location>
        <begin position="885"/>
        <end position="898"/>
    </location>
</feature>
<keyword evidence="7" id="KW-1133">Transmembrane helix</keyword>
<keyword evidence="7" id="KW-0472">Membrane</keyword>
<dbReference type="STRING" id="183478.A0A364MRZ6"/>
<keyword evidence="3" id="KW-0805">Transcription regulation</keyword>
<feature type="compositionally biased region" description="Basic and acidic residues" evidence="6">
    <location>
        <begin position="869"/>
        <end position="878"/>
    </location>
</feature>
<dbReference type="PROSITE" id="PS50048">
    <property type="entry name" value="ZN2_CY6_FUNGAL_2"/>
    <property type="match status" value="1"/>
</dbReference>
<accession>A0A364MRZ6</accession>
<evidence type="ECO:0000313" key="9">
    <source>
        <dbReference type="EMBL" id="RAR01442.1"/>
    </source>
</evidence>
<evidence type="ECO:0000256" key="5">
    <source>
        <dbReference type="ARBA" id="ARBA00023242"/>
    </source>
</evidence>
<evidence type="ECO:0000256" key="6">
    <source>
        <dbReference type="SAM" id="MobiDB-lite"/>
    </source>
</evidence>
<keyword evidence="2" id="KW-0479">Metal-binding</keyword>
<evidence type="ECO:0000256" key="1">
    <source>
        <dbReference type="ARBA" id="ARBA00004123"/>
    </source>
</evidence>
<dbReference type="SUPFAM" id="SSF57701">
    <property type="entry name" value="Zn2/Cys6 DNA-binding domain"/>
    <property type="match status" value="1"/>
</dbReference>
<feature type="compositionally biased region" description="Polar residues" evidence="6">
    <location>
        <begin position="201"/>
        <end position="219"/>
    </location>
</feature>
<dbReference type="GO" id="GO:0003677">
    <property type="term" value="F:DNA binding"/>
    <property type="evidence" value="ECO:0007669"/>
    <property type="project" value="InterPro"/>
</dbReference>
<sequence length="1080" mass="120779">MRDMRWRTKGKDFGELEQIDTRSISRQKDSGTTRSKGQQTSQSSRDLPRLRNSFCFCVLVLVVFFGPSSPASGLAGTRTHLAGPHLEPSSSEDDEEQRACARARAASQPASQPSSLVRTRDHHHDPSFTESCHGHIAKIRAPPELGAVAHSPMTGENAPRLTAPAYHPQHQARRPPSPPAQHQQQHQQQQSPLTQLSPSTVKASPQQTPGPLDASSGSAEPSAKRGMRSQIACARCRRSKTKCENTGQGTTCKACANTKRDCIWDHAAAASSSAPPRRDSTADFDAPPKKRRKLLAPTTPGGHRPIEGLGTYEDALQSPLLTPRFVIYEKHFSIDFPFLHKRTFLSSVQQLQPVTTSSDAKTPTQSPVSQPYAPLLLAFLTHTARFHEKLVLQTGNDPIKTAEFYAQATRNQMGAEIFGTPTLEKIQTLLMLGYYEWTALQGREGWIKIGTAIRCAIVLGYPHLDVDHKGQPAPPREGESRLSEKDQFILRETQRRTFWSCCLMDSYLSWGEDRPPMLGPEHFRRTQLVCSDGAFNYGRKSRTRLLGEDDAAYAKRRNEWDSLARHHRSEPNGADRAPQSDGGKWEIGEHEAELTWYIKVVIVFGEVVRWSCNRGRRQEGKTPPWHSSTTFKKLEDKLKQLKRDLPDHLQLTAENTEDRIYNNPGKEYMPTSPWTLPRPQGPLDEPLIDEPPPDPEYWINQAKDCARACSDFTQLLHTIGTMRTHSDSVQTPMVAFACFAVGICTIYCHYFPNMDPDNMLSSRLEPRAHDIANSFLFRILTRFKMARSWLCELAEWQRYYRREKKRYRDCGGSVSDSPRSNNSDGAGGAGLKDYAQLFEKLHKEFGKTVDDNTNWSTKDIDLADTRLSHDEDSAERTLPHLAAVKNERDGGTDDRHNQQEPITTPFTPVNPNSGRTPPVTHTPTYGPQANSYAYHTESTPQHRPPPSPANIPYAYTNSALRPTNMPTGRSQFEASQTPYPPAASMALDTSYTSGWPLNGPVNLNNMNTMKQAIEAGGSHTFDNWSAFSSIMLGDAPALDATPNWTMSLETTTYDNNNNNNNATPYYQPGPPGPGYPYQQQ</sequence>
<feature type="region of interest" description="Disordered" evidence="6">
    <location>
        <begin position="1"/>
        <end position="45"/>
    </location>
</feature>
<dbReference type="InterPro" id="IPR050815">
    <property type="entry name" value="TF_fung"/>
</dbReference>
<dbReference type="SMART" id="SM00906">
    <property type="entry name" value="Fungal_trans"/>
    <property type="match status" value="1"/>
</dbReference>
<evidence type="ECO:0000313" key="10">
    <source>
        <dbReference type="Proteomes" id="UP000249619"/>
    </source>
</evidence>
<keyword evidence="10" id="KW-1185">Reference proteome</keyword>
<feature type="region of interest" description="Disordered" evidence="6">
    <location>
        <begin position="869"/>
        <end position="914"/>
    </location>
</feature>
<feature type="compositionally biased region" description="Low complexity" evidence="6">
    <location>
        <begin position="1055"/>
        <end position="1066"/>
    </location>
</feature>
<evidence type="ECO:0000256" key="2">
    <source>
        <dbReference type="ARBA" id="ARBA00022723"/>
    </source>
</evidence>
<dbReference type="Proteomes" id="UP000249619">
    <property type="component" value="Unassembled WGS sequence"/>
</dbReference>
<feature type="compositionally biased region" description="Basic and acidic residues" evidence="6">
    <location>
        <begin position="118"/>
        <end position="127"/>
    </location>
</feature>
<dbReference type="GO" id="GO:0008270">
    <property type="term" value="F:zinc ion binding"/>
    <property type="evidence" value="ECO:0007669"/>
    <property type="project" value="InterPro"/>
</dbReference>
<comment type="subcellular location">
    <subcellularLocation>
        <location evidence="1">Nucleus</location>
    </subcellularLocation>
</comment>
<evidence type="ECO:0000259" key="8">
    <source>
        <dbReference type="PROSITE" id="PS50048"/>
    </source>
</evidence>
<keyword evidence="4" id="KW-0804">Transcription</keyword>
<reference evidence="10" key="1">
    <citation type="submission" date="2018-05" db="EMBL/GenBank/DDBJ databases">
        <title>Draft genome sequence of Stemphylium lycopersici strain CIDEFI 213.</title>
        <authorList>
            <person name="Medina R."/>
            <person name="Franco M.E.E."/>
            <person name="Lucentini C.G."/>
            <person name="Saparrat M.C.N."/>
            <person name="Balatti P.A."/>
        </authorList>
    </citation>
    <scope>NUCLEOTIDE SEQUENCE [LARGE SCALE GENOMIC DNA]</scope>
    <source>
        <strain evidence="10">CIDEFI 213</strain>
    </source>
</reference>
<dbReference type="InterPro" id="IPR036864">
    <property type="entry name" value="Zn2-C6_fun-type_DNA-bd_sf"/>
</dbReference>